<evidence type="ECO:0000313" key="2">
    <source>
        <dbReference type="EMBL" id="KAG7297142.1"/>
    </source>
</evidence>
<dbReference type="PANTHER" id="PTHR10316:SF40">
    <property type="entry name" value="LD27118P"/>
    <property type="match status" value="1"/>
</dbReference>
<dbReference type="SMART" id="SM00228">
    <property type="entry name" value="PDZ"/>
    <property type="match status" value="1"/>
</dbReference>
<organism evidence="2 3">
    <name type="scientific">Plutella xylostella</name>
    <name type="common">Diamondback moth</name>
    <name type="synonym">Plutella maculipennis</name>
    <dbReference type="NCBI Taxonomy" id="51655"/>
    <lineage>
        <taxon>Eukaryota</taxon>
        <taxon>Metazoa</taxon>
        <taxon>Ecdysozoa</taxon>
        <taxon>Arthropoda</taxon>
        <taxon>Hexapoda</taxon>
        <taxon>Insecta</taxon>
        <taxon>Pterygota</taxon>
        <taxon>Neoptera</taxon>
        <taxon>Endopterygota</taxon>
        <taxon>Lepidoptera</taxon>
        <taxon>Glossata</taxon>
        <taxon>Ditrysia</taxon>
        <taxon>Yponomeutoidea</taxon>
        <taxon>Plutellidae</taxon>
        <taxon>Plutella</taxon>
    </lineage>
</organism>
<dbReference type="Proteomes" id="UP000823941">
    <property type="component" value="Chromosome 27"/>
</dbReference>
<sequence>MPPHQHQPLLNTEPAMHHMAPASYNILHPAPVYPPAQGPMYGTQYEPNGWSMPFDVTLTRSEGEGFGFVVISSTNKATSTIGQLIPNSPAARCGLLQVGDTIISINQQRVRSLPHPDVVALIKHSGLALTLTVHRAQ</sequence>
<evidence type="ECO:0000259" key="1">
    <source>
        <dbReference type="PROSITE" id="PS50106"/>
    </source>
</evidence>
<name>A0ABQ7PVY2_PLUXY</name>
<feature type="domain" description="PDZ" evidence="1">
    <location>
        <begin position="55"/>
        <end position="137"/>
    </location>
</feature>
<protein>
    <recommendedName>
        <fullName evidence="1">PDZ domain-containing protein</fullName>
    </recommendedName>
</protein>
<evidence type="ECO:0000313" key="3">
    <source>
        <dbReference type="Proteomes" id="UP000823941"/>
    </source>
</evidence>
<dbReference type="EMBL" id="JAHIBW010000027">
    <property type="protein sequence ID" value="KAG7297142.1"/>
    <property type="molecule type" value="Genomic_DNA"/>
</dbReference>
<keyword evidence="3" id="KW-1185">Reference proteome</keyword>
<dbReference type="SUPFAM" id="SSF50156">
    <property type="entry name" value="PDZ domain-like"/>
    <property type="match status" value="1"/>
</dbReference>
<proteinExistence type="predicted"/>
<comment type="caution">
    <text evidence="2">The sequence shown here is derived from an EMBL/GenBank/DDBJ whole genome shotgun (WGS) entry which is preliminary data.</text>
</comment>
<dbReference type="Gene3D" id="2.30.42.10">
    <property type="match status" value="1"/>
</dbReference>
<dbReference type="InterPro" id="IPR001478">
    <property type="entry name" value="PDZ"/>
</dbReference>
<dbReference type="Pfam" id="PF00595">
    <property type="entry name" value="PDZ"/>
    <property type="match status" value="1"/>
</dbReference>
<dbReference type="CDD" id="cd06734">
    <property type="entry name" value="PDZ4_MAGI-1_3-like"/>
    <property type="match status" value="1"/>
</dbReference>
<dbReference type="PROSITE" id="PS50106">
    <property type="entry name" value="PDZ"/>
    <property type="match status" value="1"/>
</dbReference>
<reference evidence="2 3" key="1">
    <citation type="submission" date="2021-06" db="EMBL/GenBank/DDBJ databases">
        <title>A haploid diamondback moth (Plutella xylostella L.) genome assembly resolves 31 chromosomes and identifies a diamide resistance mutation.</title>
        <authorList>
            <person name="Ward C.M."/>
            <person name="Perry K.D."/>
            <person name="Baker G."/>
            <person name="Powis K."/>
            <person name="Heckel D.G."/>
            <person name="Baxter S.W."/>
        </authorList>
    </citation>
    <scope>NUCLEOTIDE SEQUENCE [LARGE SCALE GENOMIC DNA]</scope>
    <source>
        <strain evidence="2 3">LV</strain>
        <tissue evidence="2">Single pupa</tissue>
    </source>
</reference>
<gene>
    <name evidence="2" type="ORF">JYU34_020109</name>
</gene>
<dbReference type="InterPro" id="IPR036034">
    <property type="entry name" value="PDZ_sf"/>
</dbReference>
<accession>A0ABQ7PVY2</accession>
<dbReference type="PANTHER" id="PTHR10316">
    <property type="entry name" value="MEMBRANE ASSOCIATED GUANYLATE KINASE-RELATED"/>
    <property type="match status" value="1"/>
</dbReference>